<proteinExistence type="predicted"/>
<dbReference type="EMBL" id="BAAAEM010000003">
    <property type="protein sequence ID" value="GAA0481320.1"/>
    <property type="molecule type" value="Genomic_DNA"/>
</dbReference>
<feature type="transmembrane region" description="Helical" evidence="1">
    <location>
        <begin position="30"/>
        <end position="47"/>
    </location>
</feature>
<keyword evidence="1" id="KW-0812">Transmembrane</keyword>
<keyword evidence="4" id="KW-1185">Reference proteome</keyword>
<dbReference type="InterPro" id="IPR025588">
    <property type="entry name" value="YcxB-like_C"/>
</dbReference>
<gene>
    <name evidence="3" type="ORF">GCM10009096_24320</name>
</gene>
<keyword evidence="1" id="KW-1133">Transmembrane helix</keyword>
<keyword evidence="1" id="KW-0472">Membrane</keyword>
<feature type="domain" description="YcxB-like C-terminal" evidence="2">
    <location>
        <begin position="105"/>
        <end position="156"/>
    </location>
</feature>
<sequence>MTEKLVFTPTEEDLRSAYGLHMKQLGLKRILYLLLFGLTIGVILAAFDGFDDLPKALGLIVSMSIWAGIVAAIITIMIPVWWVPRLAKKIYKQQKDLHLETTSWWDDEKLYSQNAQGQAQLTFGDMVKWRADDKIILLYRSDHMFNFLPARIFKDEAHRNGLIRRLQDADLPGEDNS</sequence>
<feature type="transmembrane region" description="Helical" evidence="1">
    <location>
        <begin position="59"/>
        <end position="83"/>
    </location>
</feature>
<protein>
    <recommendedName>
        <fullName evidence="2">YcxB-like C-terminal domain-containing protein</fullName>
    </recommendedName>
</protein>
<dbReference type="RefSeq" id="WP_229953518.1">
    <property type="nucleotide sequence ID" value="NZ_BAAAEM010000003.1"/>
</dbReference>
<dbReference type="Pfam" id="PF14317">
    <property type="entry name" value="YcxB"/>
    <property type="match status" value="1"/>
</dbReference>
<dbReference type="Proteomes" id="UP001500713">
    <property type="component" value="Unassembled WGS sequence"/>
</dbReference>
<organism evidence="3 4">
    <name type="scientific">Parasphingorhabdus litoris</name>
    <dbReference type="NCBI Taxonomy" id="394733"/>
    <lineage>
        <taxon>Bacteria</taxon>
        <taxon>Pseudomonadati</taxon>
        <taxon>Pseudomonadota</taxon>
        <taxon>Alphaproteobacteria</taxon>
        <taxon>Sphingomonadales</taxon>
        <taxon>Sphingomonadaceae</taxon>
        <taxon>Parasphingorhabdus</taxon>
    </lineage>
</organism>
<comment type="caution">
    <text evidence="3">The sequence shown here is derived from an EMBL/GenBank/DDBJ whole genome shotgun (WGS) entry which is preliminary data.</text>
</comment>
<evidence type="ECO:0000256" key="1">
    <source>
        <dbReference type="SAM" id="Phobius"/>
    </source>
</evidence>
<name>A0ABP3KJV1_9SPHN</name>
<reference evidence="4" key="1">
    <citation type="journal article" date="2019" name="Int. J. Syst. Evol. Microbiol.">
        <title>The Global Catalogue of Microorganisms (GCM) 10K type strain sequencing project: providing services to taxonomists for standard genome sequencing and annotation.</title>
        <authorList>
            <consortium name="The Broad Institute Genomics Platform"/>
            <consortium name="The Broad Institute Genome Sequencing Center for Infectious Disease"/>
            <person name="Wu L."/>
            <person name="Ma J."/>
        </authorList>
    </citation>
    <scope>NUCLEOTIDE SEQUENCE [LARGE SCALE GENOMIC DNA]</scope>
    <source>
        <strain evidence="4">JCM 14162</strain>
    </source>
</reference>
<evidence type="ECO:0000259" key="2">
    <source>
        <dbReference type="Pfam" id="PF14317"/>
    </source>
</evidence>
<evidence type="ECO:0000313" key="3">
    <source>
        <dbReference type="EMBL" id="GAA0481320.1"/>
    </source>
</evidence>
<accession>A0ABP3KJV1</accession>
<evidence type="ECO:0000313" key="4">
    <source>
        <dbReference type="Proteomes" id="UP001500713"/>
    </source>
</evidence>